<evidence type="ECO:0000259" key="3">
    <source>
        <dbReference type="Pfam" id="PF05368"/>
    </source>
</evidence>
<dbReference type="InterPro" id="IPR008030">
    <property type="entry name" value="NmrA-like"/>
</dbReference>
<feature type="domain" description="NmrA-like" evidence="3">
    <location>
        <begin position="3"/>
        <end position="271"/>
    </location>
</feature>
<evidence type="ECO:0000256" key="2">
    <source>
        <dbReference type="ARBA" id="ARBA00022857"/>
    </source>
</evidence>
<dbReference type="Pfam" id="PF05368">
    <property type="entry name" value="NmrA"/>
    <property type="match status" value="1"/>
</dbReference>
<dbReference type="EMBL" id="JAPEUX010000005">
    <property type="protein sequence ID" value="KAJ4352215.1"/>
    <property type="molecule type" value="Genomic_DNA"/>
</dbReference>
<dbReference type="PANTHER" id="PTHR42748">
    <property type="entry name" value="NITROGEN METABOLITE REPRESSION PROTEIN NMRA FAMILY MEMBER"/>
    <property type="match status" value="1"/>
</dbReference>
<proteinExistence type="inferred from homology"/>
<organism evidence="4 5">
    <name type="scientific">Didymosphaeria variabile</name>
    <dbReference type="NCBI Taxonomy" id="1932322"/>
    <lineage>
        <taxon>Eukaryota</taxon>
        <taxon>Fungi</taxon>
        <taxon>Dikarya</taxon>
        <taxon>Ascomycota</taxon>
        <taxon>Pezizomycotina</taxon>
        <taxon>Dothideomycetes</taxon>
        <taxon>Pleosporomycetidae</taxon>
        <taxon>Pleosporales</taxon>
        <taxon>Massarineae</taxon>
        <taxon>Didymosphaeriaceae</taxon>
        <taxon>Didymosphaeria</taxon>
    </lineage>
</organism>
<dbReference type="GeneID" id="80911092"/>
<keyword evidence="5" id="KW-1185">Reference proteome</keyword>
<reference evidence="4" key="1">
    <citation type="submission" date="2022-10" db="EMBL/GenBank/DDBJ databases">
        <title>Tapping the CABI collections for fungal endophytes: first genome assemblies for Collariella, Neodidymelliopsis, Ascochyta clinopodiicola, Didymella pomorum, Didymosphaeria variabile, Neocosmospora piperis and Neocucurbitaria cava.</title>
        <authorList>
            <person name="Hill R."/>
        </authorList>
    </citation>
    <scope>NUCLEOTIDE SEQUENCE</scope>
    <source>
        <strain evidence="4">IMI 356815</strain>
    </source>
</reference>
<dbReference type="AlphaFoldDB" id="A0A9W8XJ24"/>
<keyword evidence="2" id="KW-0521">NADP</keyword>
<dbReference type="OrthoDB" id="3358371at2759"/>
<evidence type="ECO:0000256" key="1">
    <source>
        <dbReference type="ARBA" id="ARBA00006328"/>
    </source>
</evidence>
<gene>
    <name evidence="4" type="ORF">N0V89_007562</name>
</gene>
<dbReference type="InterPro" id="IPR036291">
    <property type="entry name" value="NAD(P)-bd_dom_sf"/>
</dbReference>
<dbReference type="Gene3D" id="3.40.50.720">
    <property type="entry name" value="NAD(P)-binding Rossmann-like Domain"/>
    <property type="match status" value="1"/>
</dbReference>
<dbReference type="Gene3D" id="3.90.25.10">
    <property type="entry name" value="UDP-galactose 4-epimerase, domain 1"/>
    <property type="match status" value="1"/>
</dbReference>
<evidence type="ECO:0000313" key="5">
    <source>
        <dbReference type="Proteomes" id="UP001140513"/>
    </source>
</evidence>
<comment type="caution">
    <text evidence="4">The sequence shown here is derived from an EMBL/GenBank/DDBJ whole genome shotgun (WGS) entry which is preliminary data.</text>
</comment>
<dbReference type="InterPro" id="IPR051164">
    <property type="entry name" value="NmrA-like_oxidored"/>
</dbReference>
<dbReference type="RefSeq" id="XP_056070571.1">
    <property type="nucleotide sequence ID" value="XM_056216324.1"/>
</dbReference>
<dbReference type="SUPFAM" id="SSF51735">
    <property type="entry name" value="NAD(P)-binding Rossmann-fold domains"/>
    <property type="match status" value="1"/>
</dbReference>
<dbReference type="PANTHER" id="PTHR42748:SF7">
    <property type="entry name" value="NMRA LIKE REDOX SENSOR 1-RELATED"/>
    <property type="match status" value="1"/>
</dbReference>
<accession>A0A9W8XJ24</accession>
<dbReference type="Proteomes" id="UP001140513">
    <property type="component" value="Unassembled WGS sequence"/>
</dbReference>
<protein>
    <recommendedName>
        <fullName evidence="3">NmrA-like domain-containing protein</fullName>
    </recommendedName>
</protein>
<comment type="similarity">
    <text evidence="1">Belongs to the NmrA-type oxidoreductase family.</text>
</comment>
<name>A0A9W8XJ24_9PLEO</name>
<sequence>MPLIVIVGINGRQGTSVANAFLDAPGFRIRGLTSSPDCPASEKWKDLGVEIREETFVDEEHARASFEGAAAIFAMTSYHKPFEDRRAKLAYEVGLIKISMAQFALRRAAYQGRILFDAVADTRGLHRFVLSTLPVVLPGAKYATHLAQANYHTKKEQLNYLTRCLPSLAAKTIAVKPCMRMEDYRMTLQMNEAGTLSFGTIAPAYVPLHWINMRDDFGIFVRTLLLNMSLAPVAFAAYSDRVSGEEICALISKISGITCEYRQYTAEEMEESGNNLACELLPDPAGSVLYDPNVFTPASINETIKRYSDPVPLSSFADYLRTVLPEHLASLRAAANKERAAPPEAAIQPAKEEEACSLVALQALRSERQPEMESAVLRNVFMGAPRSSE</sequence>
<evidence type="ECO:0000313" key="4">
    <source>
        <dbReference type="EMBL" id="KAJ4352215.1"/>
    </source>
</evidence>